<keyword evidence="4" id="KW-1185">Reference proteome</keyword>
<dbReference type="Proteomes" id="UP000216020">
    <property type="component" value="Unassembled WGS sequence"/>
</dbReference>
<gene>
    <name evidence="3" type="ORF">CAL29_22180</name>
</gene>
<dbReference type="InterPro" id="IPR023606">
    <property type="entry name" value="CoA-Trfase_III_dom_1_sf"/>
</dbReference>
<dbReference type="PANTHER" id="PTHR48207">
    <property type="entry name" value="SUCCINATE--HYDROXYMETHYLGLUTARATE COA-TRANSFERASE"/>
    <property type="match status" value="1"/>
</dbReference>
<dbReference type="PANTHER" id="PTHR48207:SF3">
    <property type="entry name" value="SUCCINATE--HYDROXYMETHYLGLUTARATE COA-TRANSFERASE"/>
    <property type="match status" value="1"/>
</dbReference>
<dbReference type="InterPro" id="IPR003673">
    <property type="entry name" value="CoA-Trfase_fam_III"/>
</dbReference>
<keyword evidence="1" id="KW-0808">Transferase</keyword>
<dbReference type="Pfam" id="PF02515">
    <property type="entry name" value="CoA_transf_3"/>
    <property type="match status" value="1"/>
</dbReference>
<accession>A0A261S036</accession>
<reference evidence="4" key="1">
    <citation type="submission" date="2017-05" db="EMBL/GenBank/DDBJ databases">
        <title>Complete and WGS of Bordetella genogroups.</title>
        <authorList>
            <person name="Spilker T."/>
            <person name="Lipuma J."/>
        </authorList>
    </citation>
    <scope>NUCLEOTIDE SEQUENCE [LARGE SCALE GENOMIC DNA]</scope>
    <source>
        <strain evidence="4">AU16122</strain>
    </source>
</reference>
<evidence type="ECO:0000256" key="1">
    <source>
        <dbReference type="ARBA" id="ARBA00022679"/>
    </source>
</evidence>
<dbReference type="InterPro" id="IPR044855">
    <property type="entry name" value="CoA-Trfase_III_dom3_sf"/>
</dbReference>
<evidence type="ECO:0000313" key="3">
    <source>
        <dbReference type="EMBL" id="OZI30704.1"/>
    </source>
</evidence>
<dbReference type="Gene3D" id="3.40.50.10540">
    <property type="entry name" value="Crotonobetainyl-coa:carnitine coa-transferase, domain 1"/>
    <property type="match status" value="1"/>
</dbReference>
<organism evidence="3 4">
    <name type="scientific">Bordetella genomosp. 10</name>
    <dbReference type="NCBI Taxonomy" id="1416804"/>
    <lineage>
        <taxon>Bacteria</taxon>
        <taxon>Pseudomonadati</taxon>
        <taxon>Pseudomonadota</taxon>
        <taxon>Betaproteobacteria</taxon>
        <taxon>Burkholderiales</taxon>
        <taxon>Alcaligenaceae</taxon>
        <taxon>Bordetella</taxon>
    </lineage>
</organism>
<dbReference type="OrthoDB" id="5294844at2"/>
<dbReference type="Gene3D" id="3.30.1540.10">
    <property type="entry name" value="formyl-coa transferase, domain 3"/>
    <property type="match status" value="1"/>
</dbReference>
<comment type="caution">
    <text evidence="3">The sequence shown here is derived from an EMBL/GenBank/DDBJ whole genome shotgun (WGS) entry which is preliminary data.</text>
</comment>
<dbReference type="AlphaFoldDB" id="A0A261S036"/>
<dbReference type="SUPFAM" id="SSF89796">
    <property type="entry name" value="CoA-transferase family III (CaiB/BaiF)"/>
    <property type="match status" value="1"/>
</dbReference>
<dbReference type="EMBL" id="NEVM01000005">
    <property type="protein sequence ID" value="OZI30704.1"/>
    <property type="molecule type" value="Genomic_DNA"/>
</dbReference>
<feature type="region of interest" description="Disordered" evidence="2">
    <location>
        <begin position="350"/>
        <end position="371"/>
    </location>
</feature>
<protein>
    <submittedName>
        <fullName evidence="3">Carnitine dehydratase</fullName>
    </submittedName>
</protein>
<evidence type="ECO:0000313" key="4">
    <source>
        <dbReference type="Proteomes" id="UP000216020"/>
    </source>
</evidence>
<dbReference type="RefSeq" id="WP_094855128.1">
    <property type="nucleotide sequence ID" value="NZ_NEVM01000005.1"/>
</dbReference>
<dbReference type="GO" id="GO:0008410">
    <property type="term" value="F:CoA-transferase activity"/>
    <property type="evidence" value="ECO:0007669"/>
    <property type="project" value="TreeGrafter"/>
</dbReference>
<proteinExistence type="predicted"/>
<dbReference type="InterPro" id="IPR050483">
    <property type="entry name" value="CoA-transferase_III_domain"/>
</dbReference>
<evidence type="ECO:0000256" key="2">
    <source>
        <dbReference type="SAM" id="MobiDB-lite"/>
    </source>
</evidence>
<name>A0A261S036_9BORD</name>
<sequence length="394" mass="42175">MTTSSLFGALRGVRIIDVSRVLAGPYCAQLLADHGADVIKVEPPGGDDTRRWGPPFTEDAASYYTGVNRNKRGITLDLTSADARERLLALLEDADVFIENFKAGTLEKWGLGYEEVLARRFPRLVHCRITGFGMDGPLGALPGYDAVIQGMAGLMSINGTPDSGPTRIGIPVVDISTGTHAALGIAMALNERHASGRGQLVEVALYDVALSLLHPPAANWLLSGVPQPLLGNGHPNIVPYDKFQTATCDVFIGVGNDGQFRKFAAALGRPDLAQSERYATNPQRVRNREELRLILQQELLMQDGVALCDLLARGGVPAGPINDVGQALSHPHTQHREMLVELDGYRGTGLPVKLSRTPGRPSRRPPRLGEHNEEILGDAAAASQDAVAAAGGER</sequence>